<keyword evidence="1" id="KW-0472">Membrane</keyword>
<sequence length="52" mass="6004">MEQLPDWMIFLGNFGFPTLVAVYLLVRFEKRIDGLTHAIQDLQASNNHKGEE</sequence>
<dbReference type="AlphaFoldDB" id="A0A7T6Z6W5"/>
<proteinExistence type="predicted"/>
<dbReference type="KEGG" id="scia:HUG15_21685"/>
<accession>A0A7T6Z6W5</accession>
<dbReference type="Proteomes" id="UP000595823">
    <property type="component" value="Chromosome"/>
</dbReference>
<keyword evidence="1" id="KW-0812">Transmembrane</keyword>
<organism evidence="2 3">
    <name type="scientific">Salicibibacter cibarius</name>
    <dbReference type="NCBI Taxonomy" id="2743000"/>
    <lineage>
        <taxon>Bacteria</taxon>
        <taxon>Bacillati</taxon>
        <taxon>Bacillota</taxon>
        <taxon>Bacilli</taxon>
        <taxon>Bacillales</taxon>
        <taxon>Bacillaceae</taxon>
        <taxon>Salicibibacter</taxon>
    </lineage>
</organism>
<keyword evidence="3" id="KW-1185">Reference proteome</keyword>
<name>A0A7T6Z6W5_9BACI</name>
<dbReference type="Pfam" id="PF12841">
    <property type="entry name" value="YvrJ"/>
    <property type="match status" value="1"/>
</dbReference>
<gene>
    <name evidence="2" type="ORF">HUG15_21685</name>
</gene>
<evidence type="ECO:0000313" key="2">
    <source>
        <dbReference type="EMBL" id="QQK77932.1"/>
    </source>
</evidence>
<dbReference type="RefSeq" id="WP_200125742.1">
    <property type="nucleotide sequence ID" value="NZ_CP054705.1"/>
</dbReference>
<protein>
    <submittedName>
        <fullName evidence="2">YvrJ family protein</fullName>
    </submittedName>
</protein>
<dbReference type="InterPro" id="IPR024419">
    <property type="entry name" value="YvrJ"/>
</dbReference>
<reference evidence="2 3" key="1">
    <citation type="submission" date="2020-06" db="EMBL/GenBank/DDBJ databases">
        <title>Genomic analysis of Salicibibacter sp. NKC5-3.</title>
        <authorList>
            <person name="Oh Y.J."/>
        </authorList>
    </citation>
    <scope>NUCLEOTIDE SEQUENCE [LARGE SCALE GENOMIC DNA]</scope>
    <source>
        <strain evidence="2 3">NKC5-3</strain>
    </source>
</reference>
<dbReference type="EMBL" id="CP054705">
    <property type="protein sequence ID" value="QQK77932.1"/>
    <property type="molecule type" value="Genomic_DNA"/>
</dbReference>
<feature type="transmembrane region" description="Helical" evidence="1">
    <location>
        <begin position="6"/>
        <end position="26"/>
    </location>
</feature>
<keyword evidence="1" id="KW-1133">Transmembrane helix</keyword>
<evidence type="ECO:0000256" key="1">
    <source>
        <dbReference type="SAM" id="Phobius"/>
    </source>
</evidence>
<evidence type="ECO:0000313" key="3">
    <source>
        <dbReference type="Proteomes" id="UP000595823"/>
    </source>
</evidence>